<proteinExistence type="predicted"/>
<evidence type="ECO:0000313" key="3">
    <source>
        <dbReference type="Proteomes" id="UP000190092"/>
    </source>
</evidence>
<dbReference type="GO" id="GO:0050485">
    <property type="term" value="F:oxidoreductase activity, acting on X-H and Y-H to form an X-Y bond, with a disulfide as acceptor"/>
    <property type="evidence" value="ECO:0007669"/>
    <property type="project" value="InterPro"/>
</dbReference>
<dbReference type="RefSeq" id="WP_218191097.1">
    <property type="nucleotide sequence ID" value="NZ_FUWJ01000003.1"/>
</dbReference>
<name>A0A1T4QKZ6_9HYPH</name>
<dbReference type="Proteomes" id="UP000190092">
    <property type="component" value="Unassembled WGS sequence"/>
</dbReference>
<dbReference type="Pfam" id="PF07355">
    <property type="entry name" value="GRDB"/>
    <property type="match status" value="1"/>
</dbReference>
<dbReference type="STRING" id="225324.SAMN02745126_03294"/>
<keyword evidence="1" id="KW-0560">Oxidoreductase</keyword>
<dbReference type="AlphaFoldDB" id="A0A1T4QKZ6"/>
<reference evidence="3" key="1">
    <citation type="submission" date="2017-02" db="EMBL/GenBank/DDBJ databases">
        <authorList>
            <person name="Varghese N."/>
            <person name="Submissions S."/>
        </authorList>
    </citation>
    <scope>NUCLEOTIDE SEQUENCE [LARGE SCALE GENOMIC DNA]</scope>
    <source>
        <strain evidence="3">ATCC 27094</strain>
    </source>
</reference>
<protein>
    <submittedName>
        <fullName evidence="2">Glycine/sarcosine/betaine reductase selenoprotein B (GRDB)</fullName>
    </submittedName>
</protein>
<sequence>MVKRLDEMPEVEANHLRRIECPTYDDTPLLPGKPLAERRVAIISTAGLHRRGDRPFRPGDGSYRVIPEQTPANELVMSHISVNFDRTGFQQDLNVAFPIDRLRELVADDTVGSMASVHYSFMGAFPPEAAQPHAKHLAGLLKADKVDAALLVPV</sequence>
<dbReference type="InterPro" id="IPR010187">
    <property type="entry name" value="Various_sel_PB"/>
</dbReference>
<accession>A0A1T4QKZ6</accession>
<organism evidence="2 3">
    <name type="scientific">Enhydrobacter aerosaccus</name>
    <dbReference type="NCBI Taxonomy" id="225324"/>
    <lineage>
        <taxon>Bacteria</taxon>
        <taxon>Pseudomonadati</taxon>
        <taxon>Pseudomonadota</taxon>
        <taxon>Alphaproteobacteria</taxon>
        <taxon>Hyphomicrobiales</taxon>
        <taxon>Enhydrobacter</taxon>
    </lineage>
</organism>
<gene>
    <name evidence="2" type="ORF">SAMN02745126_03294</name>
</gene>
<dbReference type="EMBL" id="FUWJ01000003">
    <property type="protein sequence ID" value="SKA04460.1"/>
    <property type="molecule type" value="Genomic_DNA"/>
</dbReference>
<keyword evidence="3" id="KW-1185">Reference proteome</keyword>
<evidence type="ECO:0000256" key="1">
    <source>
        <dbReference type="ARBA" id="ARBA00023002"/>
    </source>
</evidence>
<evidence type="ECO:0000313" key="2">
    <source>
        <dbReference type="EMBL" id="SKA04460.1"/>
    </source>
</evidence>